<feature type="region of interest" description="Disordered" evidence="1">
    <location>
        <begin position="1"/>
        <end position="37"/>
    </location>
</feature>
<feature type="domain" description="Thioredoxin-like fold" evidence="3">
    <location>
        <begin position="111"/>
        <end position="281"/>
    </location>
</feature>
<dbReference type="InterPro" id="IPR036249">
    <property type="entry name" value="Thioredoxin-like_sf"/>
</dbReference>
<keyword evidence="2" id="KW-0472">Membrane</keyword>
<reference evidence="4 5" key="1">
    <citation type="submission" date="2019-07" db="EMBL/GenBank/DDBJ databases">
        <title>Full genome sequence of Humibacter sp. WJ7-1.</title>
        <authorList>
            <person name="Im W.-T."/>
        </authorList>
    </citation>
    <scope>NUCLEOTIDE SEQUENCE [LARGE SCALE GENOMIC DNA]</scope>
    <source>
        <strain evidence="4 5">WJ7-1</strain>
    </source>
</reference>
<evidence type="ECO:0000259" key="3">
    <source>
        <dbReference type="Pfam" id="PF13462"/>
    </source>
</evidence>
<name>A0A5B8M5B2_9MICO</name>
<dbReference type="InterPro" id="IPR012336">
    <property type="entry name" value="Thioredoxin-like_fold"/>
</dbReference>
<organism evidence="4 5">
    <name type="scientific">Humibacter ginsenosidimutans</name>
    <dbReference type="NCBI Taxonomy" id="2599293"/>
    <lineage>
        <taxon>Bacteria</taxon>
        <taxon>Bacillati</taxon>
        <taxon>Actinomycetota</taxon>
        <taxon>Actinomycetes</taxon>
        <taxon>Micrococcales</taxon>
        <taxon>Microbacteriaceae</taxon>
        <taxon>Humibacter</taxon>
    </lineage>
</organism>
<evidence type="ECO:0000313" key="4">
    <source>
        <dbReference type="EMBL" id="QDZ14772.1"/>
    </source>
</evidence>
<dbReference type="Pfam" id="PF13462">
    <property type="entry name" value="Thioredoxin_4"/>
    <property type="match status" value="1"/>
</dbReference>
<dbReference type="EMBL" id="CP042305">
    <property type="protein sequence ID" value="QDZ14772.1"/>
    <property type="molecule type" value="Genomic_DNA"/>
</dbReference>
<keyword evidence="5" id="KW-1185">Reference proteome</keyword>
<keyword evidence="2" id="KW-0812">Transmembrane</keyword>
<dbReference type="OrthoDB" id="117402at2"/>
<dbReference type="SUPFAM" id="SSF52833">
    <property type="entry name" value="Thioredoxin-like"/>
    <property type="match status" value="1"/>
</dbReference>
<dbReference type="CDD" id="cd02972">
    <property type="entry name" value="DsbA_family"/>
    <property type="match status" value="1"/>
</dbReference>
<dbReference type="Proteomes" id="UP000320216">
    <property type="component" value="Chromosome"/>
</dbReference>
<sequence>MTNGDPALTPSNGERRAAAREKARQLREAHRKKERRRRAAVRSTIIAVVIAAAAVVAVVIVSSIHAPSPGPANMASDGILIGKDMKAQHTAATDPDAKPVANKLDSSGKTVTIVTYVDYLCPYCGEFERTNADQIGKLVDSGAATIEIHPIPLLASHSNGTKYSLRADNAAACVANYDPNSFWAFNRELFDHQPQENTAGLTDQQIKQLVKDAGVKTYDSVSKCIDDGRYESWAQTALDRTLAGPIPNSTVKQLKGTPLVLVNGKQYQGSLTDADEFRAFIVKAQADTYSDSKSTGTATPTPTPTATN</sequence>
<proteinExistence type="predicted"/>
<feature type="transmembrane region" description="Helical" evidence="2">
    <location>
        <begin position="39"/>
        <end position="61"/>
    </location>
</feature>
<feature type="compositionally biased region" description="Basic and acidic residues" evidence="1">
    <location>
        <begin position="13"/>
        <end position="28"/>
    </location>
</feature>
<evidence type="ECO:0000256" key="1">
    <source>
        <dbReference type="SAM" id="MobiDB-lite"/>
    </source>
</evidence>
<dbReference type="AlphaFoldDB" id="A0A5B8M5B2"/>
<accession>A0A5B8M5B2</accession>
<dbReference type="Gene3D" id="3.40.30.10">
    <property type="entry name" value="Glutaredoxin"/>
    <property type="match status" value="1"/>
</dbReference>
<evidence type="ECO:0000313" key="5">
    <source>
        <dbReference type="Proteomes" id="UP000320216"/>
    </source>
</evidence>
<dbReference type="RefSeq" id="WP_146319978.1">
    <property type="nucleotide sequence ID" value="NZ_CP042305.1"/>
</dbReference>
<dbReference type="KEGG" id="huw:FPZ11_08390"/>
<gene>
    <name evidence="4" type="ORF">FPZ11_08390</name>
</gene>
<evidence type="ECO:0000256" key="2">
    <source>
        <dbReference type="SAM" id="Phobius"/>
    </source>
</evidence>
<keyword evidence="2" id="KW-1133">Transmembrane helix</keyword>
<protein>
    <recommendedName>
        <fullName evidence="3">Thioredoxin-like fold domain-containing protein</fullName>
    </recommendedName>
</protein>